<proteinExistence type="predicted"/>
<gene>
    <name evidence="1" type="ORF">E2C01_041724</name>
</gene>
<sequence length="67" mass="7341">MPFHFPSLPHRSKNPVVELEAVLLSQLMDQEPVQGSEDMHSVNTHGLFSVSSSSDHITCAAVSRTSH</sequence>
<comment type="caution">
    <text evidence="1">The sequence shown here is derived from an EMBL/GenBank/DDBJ whole genome shotgun (WGS) entry which is preliminary data.</text>
</comment>
<evidence type="ECO:0000313" key="1">
    <source>
        <dbReference type="EMBL" id="MPC47963.1"/>
    </source>
</evidence>
<keyword evidence="2" id="KW-1185">Reference proteome</keyword>
<name>A0A5B7FSG6_PORTR</name>
<reference evidence="1 2" key="1">
    <citation type="submission" date="2019-05" db="EMBL/GenBank/DDBJ databases">
        <title>Another draft genome of Portunus trituberculatus and its Hox gene families provides insights of decapod evolution.</title>
        <authorList>
            <person name="Jeong J.-H."/>
            <person name="Song I."/>
            <person name="Kim S."/>
            <person name="Choi T."/>
            <person name="Kim D."/>
            <person name="Ryu S."/>
            <person name="Kim W."/>
        </authorList>
    </citation>
    <scope>NUCLEOTIDE SEQUENCE [LARGE SCALE GENOMIC DNA]</scope>
    <source>
        <tissue evidence="1">Muscle</tissue>
    </source>
</reference>
<dbReference type="Proteomes" id="UP000324222">
    <property type="component" value="Unassembled WGS sequence"/>
</dbReference>
<dbReference type="AlphaFoldDB" id="A0A5B7FSG6"/>
<protein>
    <submittedName>
        <fullName evidence="1">Uncharacterized protein</fullName>
    </submittedName>
</protein>
<dbReference type="EMBL" id="VSRR010008027">
    <property type="protein sequence ID" value="MPC47963.1"/>
    <property type="molecule type" value="Genomic_DNA"/>
</dbReference>
<organism evidence="1 2">
    <name type="scientific">Portunus trituberculatus</name>
    <name type="common">Swimming crab</name>
    <name type="synonym">Neptunus trituberculatus</name>
    <dbReference type="NCBI Taxonomy" id="210409"/>
    <lineage>
        <taxon>Eukaryota</taxon>
        <taxon>Metazoa</taxon>
        <taxon>Ecdysozoa</taxon>
        <taxon>Arthropoda</taxon>
        <taxon>Crustacea</taxon>
        <taxon>Multicrustacea</taxon>
        <taxon>Malacostraca</taxon>
        <taxon>Eumalacostraca</taxon>
        <taxon>Eucarida</taxon>
        <taxon>Decapoda</taxon>
        <taxon>Pleocyemata</taxon>
        <taxon>Brachyura</taxon>
        <taxon>Eubrachyura</taxon>
        <taxon>Portunoidea</taxon>
        <taxon>Portunidae</taxon>
        <taxon>Portuninae</taxon>
        <taxon>Portunus</taxon>
    </lineage>
</organism>
<evidence type="ECO:0000313" key="2">
    <source>
        <dbReference type="Proteomes" id="UP000324222"/>
    </source>
</evidence>
<accession>A0A5B7FSG6</accession>